<dbReference type="STRING" id="768710.DesyoDRAFT_2984"/>
<keyword evidence="2" id="KW-0808">Transferase</keyword>
<evidence type="ECO:0000259" key="1">
    <source>
        <dbReference type="PROSITE" id="PS51186"/>
    </source>
</evidence>
<dbReference type="RefSeq" id="WP_007784230.1">
    <property type="nucleotide sequence ID" value="NZ_CM001441.1"/>
</dbReference>
<dbReference type="PANTHER" id="PTHR43415">
    <property type="entry name" value="SPERMIDINE N(1)-ACETYLTRANSFERASE"/>
    <property type="match status" value="1"/>
</dbReference>
<dbReference type="InterPro" id="IPR016181">
    <property type="entry name" value="Acyl_CoA_acyltransferase"/>
</dbReference>
<keyword evidence="3" id="KW-1185">Reference proteome</keyword>
<feature type="domain" description="N-acetyltransferase" evidence="1">
    <location>
        <begin position="7"/>
        <end position="171"/>
    </location>
</feature>
<dbReference type="Gene3D" id="3.40.630.30">
    <property type="match status" value="1"/>
</dbReference>
<dbReference type="CDD" id="cd04301">
    <property type="entry name" value="NAT_SF"/>
    <property type="match status" value="1"/>
</dbReference>
<evidence type="ECO:0000313" key="2">
    <source>
        <dbReference type="EMBL" id="EHQ90029.1"/>
    </source>
</evidence>
<proteinExistence type="predicted"/>
<dbReference type="HOGENOM" id="CLU_013985_3_2_9"/>
<name>H5Y4Z4_9FIRM</name>
<dbReference type="GO" id="GO:0016747">
    <property type="term" value="F:acyltransferase activity, transferring groups other than amino-acyl groups"/>
    <property type="evidence" value="ECO:0007669"/>
    <property type="project" value="InterPro"/>
</dbReference>
<dbReference type="PANTHER" id="PTHR43415:SF3">
    <property type="entry name" value="GNAT-FAMILY ACETYLTRANSFERASE"/>
    <property type="match status" value="1"/>
</dbReference>
<dbReference type="Pfam" id="PF13302">
    <property type="entry name" value="Acetyltransf_3"/>
    <property type="match status" value="1"/>
</dbReference>
<dbReference type="AlphaFoldDB" id="H5Y4Z4"/>
<organism evidence="2 3">
    <name type="scientific">Desulfosporosinus youngiae DSM 17734</name>
    <dbReference type="NCBI Taxonomy" id="768710"/>
    <lineage>
        <taxon>Bacteria</taxon>
        <taxon>Bacillati</taxon>
        <taxon>Bacillota</taxon>
        <taxon>Clostridia</taxon>
        <taxon>Eubacteriales</taxon>
        <taxon>Desulfitobacteriaceae</taxon>
        <taxon>Desulfosporosinus</taxon>
    </lineage>
</organism>
<dbReference type="SUPFAM" id="SSF55729">
    <property type="entry name" value="Acyl-CoA N-acyltransferases (Nat)"/>
    <property type="match status" value="1"/>
</dbReference>
<dbReference type="OrthoDB" id="9795206at2"/>
<dbReference type="Proteomes" id="UP000005104">
    <property type="component" value="Chromosome"/>
</dbReference>
<dbReference type="EMBL" id="CM001441">
    <property type="protein sequence ID" value="EHQ90029.1"/>
    <property type="molecule type" value="Genomic_DNA"/>
</dbReference>
<dbReference type="eggNOG" id="COG1670">
    <property type="taxonomic scope" value="Bacteria"/>
</dbReference>
<gene>
    <name evidence="2" type="ORF">DesyoDRAFT_2984</name>
</gene>
<dbReference type="InterPro" id="IPR000182">
    <property type="entry name" value="GNAT_dom"/>
</dbReference>
<evidence type="ECO:0000313" key="3">
    <source>
        <dbReference type="Proteomes" id="UP000005104"/>
    </source>
</evidence>
<reference evidence="2 3" key="1">
    <citation type="submission" date="2011-11" db="EMBL/GenBank/DDBJ databases">
        <title>The Noncontiguous Finished genome of Desulfosporosinus youngiae DSM 17734.</title>
        <authorList>
            <consortium name="US DOE Joint Genome Institute (JGI-PGF)"/>
            <person name="Lucas S."/>
            <person name="Han J."/>
            <person name="Lapidus A."/>
            <person name="Cheng J.-F."/>
            <person name="Goodwin L."/>
            <person name="Pitluck S."/>
            <person name="Peters L."/>
            <person name="Ovchinnikova G."/>
            <person name="Lu M."/>
            <person name="Land M.L."/>
            <person name="Hauser L."/>
            <person name="Pester M."/>
            <person name="Spring S."/>
            <person name="Ollivier B."/>
            <person name="Rattei T."/>
            <person name="Klenk H.-P."/>
            <person name="Wagner M."/>
            <person name="Loy A."/>
            <person name="Woyke T.J."/>
        </authorList>
    </citation>
    <scope>NUCLEOTIDE SEQUENCE [LARGE SCALE GENOMIC DNA]</scope>
    <source>
        <strain evidence="2 3">DSM 17734</strain>
    </source>
</reference>
<sequence>MIRGQKTTIRPIEEDDIEELYQWYNDPDVNLWASGAWPLNTLLNKDQIALKFLDGSPDIYRYSVLDENNLLIGTIGFKDINIPGQSAALYIVIGNKSYWGKGYGTDALIVFVRFLFNQWNFHRISLDTWDENIRAIKAYEKVGFKIEGRQREARFVLGNYHDAILMGLLRDEFLALHGK</sequence>
<dbReference type="PROSITE" id="PS51186">
    <property type="entry name" value="GNAT"/>
    <property type="match status" value="1"/>
</dbReference>
<accession>H5Y4Z4</accession>
<protein>
    <submittedName>
        <fullName evidence="2">Acetyltransferase, ribosomal protein N-acetylase</fullName>
    </submittedName>
</protein>